<dbReference type="EMBL" id="CP002869">
    <property type="protein sequence ID" value="AEI40607.1"/>
    <property type="molecule type" value="Genomic_DNA"/>
</dbReference>
<evidence type="ECO:0000313" key="3">
    <source>
        <dbReference type="Proteomes" id="UP000006620"/>
    </source>
</evidence>
<organism evidence="2 3">
    <name type="scientific">Paenibacillus mucilaginosus (strain KNP414)</name>
    <dbReference type="NCBI Taxonomy" id="1036673"/>
    <lineage>
        <taxon>Bacteria</taxon>
        <taxon>Bacillati</taxon>
        <taxon>Bacillota</taxon>
        <taxon>Bacilli</taxon>
        <taxon>Bacillales</taxon>
        <taxon>Paenibacillaceae</taxon>
        <taxon>Paenibacillus</taxon>
    </lineage>
</organism>
<dbReference type="RefSeq" id="WP_013915768.1">
    <property type="nucleotide sequence ID" value="NC_015690.1"/>
</dbReference>
<reference evidence="3" key="1">
    <citation type="submission" date="2011-06" db="EMBL/GenBank/DDBJ databases">
        <title>Complete genome sequence of Paenibacillus mucilaginosus KNP414.</title>
        <authorList>
            <person name="Wang J."/>
            <person name="Hu S."/>
            <person name="Hu X."/>
            <person name="Zhang B."/>
            <person name="Dong D."/>
            <person name="Zhang S."/>
            <person name="Zhao K."/>
            <person name="Wu D."/>
        </authorList>
    </citation>
    <scope>NUCLEOTIDE SEQUENCE [LARGE SCALE GENOMIC DNA]</scope>
    <source>
        <strain evidence="3">KNP414</strain>
    </source>
</reference>
<gene>
    <name evidence="2" type="ordered locus">KNP414_02046</name>
</gene>
<sequence>MIVLKFTQALLKDMKAVPMECHDSGELSLFHWHVNIYQLNRRKHIVFINDLSRLCILIDGIRSGQVTRLQEKFLLTLRTYMASEGIGEAVMDAYLREGSEIMISKTNSRSVLGTMKEATYFTEDDFGDDLSRLQWINRLFYKPIDYRNPIKVFKEAITLHYEGKRTDSAFPSKSEK</sequence>
<dbReference type="KEGG" id="pms:KNP414_02046"/>
<dbReference type="Pfam" id="PF22016">
    <property type="entry name" value="DUF6933"/>
    <property type="match status" value="1"/>
</dbReference>
<dbReference type="InterPro" id="IPR053864">
    <property type="entry name" value="DUF6933"/>
</dbReference>
<dbReference type="HOGENOM" id="CLU_129692_0_0_9"/>
<accession>F8FRQ0</accession>
<name>F8FRQ0_PAEMK</name>
<dbReference type="PATRIC" id="fig|1036673.3.peg.1830"/>
<dbReference type="Proteomes" id="UP000006620">
    <property type="component" value="Chromosome"/>
</dbReference>
<evidence type="ECO:0000313" key="2">
    <source>
        <dbReference type="EMBL" id="AEI40607.1"/>
    </source>
</evidence>
<reference evidence="2 3" key="2">
    <citation type="journal article" date="2013" name="Genome Announc.">
        <title>Genome Sequence of Growth-Improving Paenibacillus mucilaginosus Strain KNP414.</title>
        <authorList>
            <person name="Lu J.J."/>
            <person name="Wang J.F."/>
            <person name="Hu X.F."/>
        </authorList>
    </citation>
    <scope>NUCLEOTIDE SEQUENCE [LARGE SCALE GENOMIC DNA]</scope>
    <source>
        <strain evidence="2 3">KNP414</strain>
    </source>
</reference>
<proteinExistence type="predicted"/>
<dbReference type="AlphaFoldDB" id="F8FRQ0"/>
<evidence type="ECO:0000259" key="1">
    <source>
        <dbReference type="Pfam" id="PF22016"/>
    </source>
</evidence>
<feature type="domain" description="DUF6933" evidence="1">
    <location>
        <begin position="4"/>
        <end position="151"/>
    </location>
</feature>
<protein>
    <submittedName>
        <fullName evidence="2">Plasmid pRiA4b ORF-3 family protein</fullName>
    </submittedName>
</protein>